<dbReference type="GO" id="GO:0043093">
    <property type="term" value="P:FtsZ-dependent cytokinesis"/>
    <property type="evidence" value="ECO:0007669"/>
    <property type="project" value="TreeGrafter"/>
</dbReference>
<dbReference type="PANTHER" id="PTHR34981:SF1">
    <property type="entry name" value="CELL DIVISION PROTEIN ZAPA"/>
    <property type="match status" value="1"/>
</dbReference>
<keyword evidence="3" id="KW-0963">Cytoplasm</keyword>
<evidence type="ECO:0000313" key="11">
    <source>
        <dbReference type="Proteomes" id="UP000064007"/>
    </source>
</evidence>
<organism evidence="10 11">
    <name type="scientific">Candidatus Methylopumilus planktonicus</name>
    <dbReference type="NCBI Taxonomy" id="1581557"/>
    <lineage>
        <taxon>Bacteria</taxon>
        <taxon>Pseudomonadati</taxon>
        <taxon>Pseudomonadota</taxon>
        <taxon>Betaproteobacteria</taxon>
        <taxon>Nitrosomonadales</taxon>
        <taxon>Methylophilaceae</taxon>
        <taxon>Candidatus Methylopumilus</taxon>
    </lineage>
</organism>
<keyword evidence="4" id="KW-0132">Cell division</keyword>
<dbReference type="GO" id="GO:0005829">
    <property type="term" value="C:cytosol"/>
    <property type="evidence" value="ECO:0007669"/>
    <property type="project" value="TreeGrafter"/>
</dbReference>
<evidence type="ECO:0000256" key="8">
    <source>
        <dbReference type="ARBA" id="ARBA00026068"/>
    </source>
</evidence>
<keyword evidence="11" id="KW-1185">Reference proteome</keyword>
<proteinExistence type="predicted"/>
<dbReference type="KEGG" id="mbat:BN1208_0104"/>
<dbReference type="Proteomes" id="UP000064007">
    <property type="component" value="Chromosome 1"/>
</dbReference>
<dbReference type="GO" id="GO:0000917">
    <property type="term" value="P:division septum assembly"/>
    <property type="evidence" value="ECO:0007669"/>
    <property type="project" value="UniProtKB-KW"/>
</dbReference>
<evidence type="ECO:0000256" key="1">
    <source>
        <dbReference type="ARBA" id="ARBA00004496"/>
    </source>
</evidence>
<evidence type="ECO:0000256" key="9">
    <source>
        <dbReference type="ARBA" id="ARBA00033158"/>
    </source>
</evidence>
<evidence type="ECO:0000256" key="7">
    <source>
        <dbReference type="ARBA" id="ARBA00024910"/>
    </source>
</evidence>
<dbReference type="RefSeq" id="WP_046486720.1">
    <property type="nucleotide sequence ID" value="NZ_CP040978.1"/>
</dbReference>
<sequence>MSSKNITVTIMAREFIVACPEGQEKSLLDSVQYLNQKIDLIESQGSIVGIDRIIIMAALNITNELINQSPSDDLSLSQFRHKISSIEHQIDEVLAQN</sequence>
<dbReference type="OrthoDB" id="5297208at2"/>
<comment type="subunit">
    <text evidence="8">Homodimer. Interacts with FtsZ.</text>
</comment>
<dbReference type="AlphaFoldDB" id="A0A0D6EU36"/>
<dbReference type="InterPro" id="IPR042233">
    <property type="entry name" value="Cell_div_ZapA_N"/>
</dbReference>
<dbReference type="InterPro" id="IPR007838">
    <property type="entry name" value="Cell_div_ZapA-like"/>
</dbReference>
<evidence type="ECO:0000256" key="5">
    <source>
        <dbReference type="ARBA" id="ARBA00023210"/>
    </source>
</evidence>
<keyword evidence="6" id="KW-0131">Cell cycle</keyword>
<evidence type="ECO:0000313" key="10">
    <source>
        <dbReference type="EMBL" id="CEZ19000.1"/>
    </source>
</evidence>
<dbReference type="PANTHER" id="PTHR34981">
    <property type="entry name" value="CELL DIVISION PROTEIN ZAPA"/>
    <property type="match status" value="1"/>
</dbReference>
<protein>
    <recommendedName>
        <fullName evidence="2">Cell division protein ZapA</fullName>
    </recommendedName>
    <alternativeName>
        <fullName evidence="9">Z ring-associated protein ZapA</fullName>
    </alternativeName>
</protein>
<reference evidence="11" key="1">
    <citation type="submission" date="2014-12" db="EMBL/GenBank/DDBJ databases">
        <authorList>
            <person name="Salcher M.M."/>
        </authorList>
    </citation>
    <scope>NUCLEOTIDE SEQUENCE [LARGE SCALE GENOMIC DNA]</scope>
    <source>
        <strain evidence="11">MMS-10A-171</strain>
    </source>
</reference>
<dbReference type="Gene3D" id="3.30.160.880">
    <property type="entry name" value="Cell division protein ZapA protomer, N-terminal domain"/>
    <property type="match status" value="1"/>
</dbReference>
<evidence type="ECO:0000256" key="3">
    <source>
        <dbReference type="ARBA" id="ARBA00022490"/>
    </source>
</evidence>
<dbReference type="EMBL" id="LN827929">
    <property type="protein sequence ID" value="CEZ19000.1"/>
    <property type="molecule type" value="Genomic_DNA"/>
</dbReference>
<dbReference type="GeneID" id="99989441"/>
<dbReference type="Pfam" id="PF05164">
    <property type="entry name" value="ZapA"/>
    <property type="match status" value="1"/>
</dbReference>
<gene>
    <name evidence="10" type="ORF">BN1208_0104</name>
</gene>
<accession>A0A0D6EU36</accession>
<evidence type="ECO:0000256" key="6">
    <source>
        <dbReference type="ARBA" id="ARBA00023306"/>
    </source>
</evidence>
<dbReference type="GO" id="GO:0032153">
    <property type="term" value="C:cell division site"/>
    <property type="evidence" value="ECO:0007669"/>
    <property type="project" value="TreeGrafter"/>
</dbReference>
<dbReference type="InterPro" id="IPR036192">
    <property type="entry name" value="Cell_div_ZapA-like_sf"/>
</dbReference>
<dbReference type="HOGENOM" id="CLU_116623_2_0_4"/>
<keyword evidence="5" id="KW-0717">Septation</keyword>
<comment type="subcellular location">
    <subcellularLocation>
        <location evidence="1">Cytoplasm</location>
    </subcellularLocation>
</comment>
<evidence type="ECO:0000256" key="4">
    <source>
        <dbReference type="ARBA" id="ARBA00022618"/>
    </source>
</evidence>
<dbReference type="SUPFAM" id="SSF102829">
    <property type="entry name" value="Cell division protein ZapA-like"/>
    <property type="match status" value="1"/>
</dbReference>
<dbReference type="Gene3D" id="1.20.5.50">
    <property type="match status" value="1"/>
</dbReference>
<name>A0A0D6EU36_9PROT</name>
<dbReference type="STRING" id="1581557.BN1208_0104"/>
<dbReference type="GO" id="GO:0000921">
    <property type="term" value="P:septin ring assembly"/>
    <property type="evidence" value="ECO:0007669"/>
    <property type="project" value="TreeGrafter"/>
</dbReference>
<comment type="function">
    <text evidence="7">Activator of cell division through the inhibition of FtsZ GTPase activity, therefore promoting FtsZ assembly into bundles of protofilaments necessary for the formation of the division Z ring. It is recruited early at mid-cell but it is not essential for cell division.</text>
</comment>
<evidence type="ECO:0000256" key="2">
    <source>
        <dbReference type="ARBA" id="ARBA00015195"/>
    </source>
</evidence>
<dbReference type="GO" id="GO:0030428">
    <property type="term" value="C:cell septum"/>
    <property type="evidence" value="ECO:0007669"/>
    <property type="project" value="TreeGrafter"/>
</dbReference>